<dbReference type="GO" id="GO:0046052">
    <property type="term" value="P:UTP catabolic process"/>
    <property type="evidence" value="ECO:0007669"/>
    <property type="project" value="TreeGrafter"/>
</dbReference>
<dbReference type="PANTHER" id="PTHR30522">
    <property type="entry name" value="NUCLEOSIDE TRIPHOSPHATE PYROPHOSPHOHYDROLASE"/>
    <property type="match status" value="1"/>
</dbReference>
<dbReference type="GO" id="GO:0046061">
    <property type="term" value="P:dATP catabolic process"/>
    <property type="evidence" value="ECO:0007669"/>
    <property type="project" value="TreeGrafter"/>
</dbReference>
<dbReference type="InterPro" id="IPR004518">
    <property type="entry name" value="MazG-like_dom"/>
</dbReference>
<sequence>MGALRDHCPWTAALTHESLISYLVEESHEFIEALETGSSAEISGELGDILLQVVMHARLAQEAGEFDLADVARGLSEKMIRRSPHVFQSDGTLQESFPATLAEIEETWERVKAQERAAGDSAADGSGPASVPDSGPVPDSGGASGRAAGSASGSATGPFAGVPRSLPALSMAQKSVERARRAGLDVQKAEGHLLENSATEEKLGKVLFDVVLEAEAHGLDAERALRLAVRRFQEQH</sequence>
<organism evidence="3 4">
    <name type="scientific">Arthrobacter alpinus</name>
    <dbReference type="NCBI Taxonomy" id="656366"/>
    <lineage>
        <taxon>Bacteria</taxon>
        <taxon>Bacillati</taxon>
        <taxon>Actinomycetota</taxon>
        <taxon>Actinomycetes</taxon>
        <taxon>Micrococcales</taxon>
        <taxon>Micrococcaceae</taxon>
        <taxon>Arthrobacter</taxon>
    </lineage>
</organism>
<dbReference type="Gene3D" id="1.10.287.1080">
    <property type="entry name" value="MazG-like"/>
    <property type="match status" value="2"/>
</dbReference>
<dbReference type="GO" id="GO:0046047">
    <property type="term" value="P:TTP catabolic process"/>
    <property type="evidence" value="ECO:0007669"/>
    <property type="project" value="TreeGrafter"/>
</dbReference>
<dbReference type="PANTHER" id="PTHR30522:SF0">
    <property type="entry name" value="NUCLEOSIDE TRIPHOSPHATE PYROPHOSPHOHYDROLASE"/>
    <property type="match status" value="1"/>
</dbReference>
<feature type="domain" description="NTP pyrophosphohydrolase MazG-like" evidence="2">
    <location>
        <begin position="15"/>
        <end position="87"/>
    </location>
</feature>
<protein>
    <recommendedName>
        <fullName evidence="2">NTP pyrophosphohydrolase MazG-like domain-containing protein</fullName>
    </recommendedName>
</protein>
<dbReference type="InterPro" id="IPR011551">
    <property type="entry name" value="NTP_PyrPHydrolase_MazG"/>
</dbReference>
<evidence type="ECO:0000313" key="3">
    <source>
        <dbReference type="EMBL" id="ALO68645.1"/>
    </source>
</evidence>
<dbReference type="GO" id="GO:0006203">
    <property type="term" value="P:dGTP catabolic process"/>
    <property type="evidence" value="ECO:0007669"/>
    <property type="project" value="TreeGrafter"/>
</dbReference>
<reference evidence="3 4" key="2">
    <citation type="journal article" date="2016" name="J. Biotechnol.">
        <title>Complete genome sequence of Arthrobacter alpinus ERGS4:06, a yellow pigmented bacterium tolerant to cold and radiations isolated from Sikkim Himalaya.</title>
        <authorList>
            <person name="Kumar R."/>
            <person name="Singh D."/>
            <person name="Swarnkar M.K."/>
            <person name="Singh A.K."/>
            <person name="Kumar S."/>
        </authorList>
    </citation>
    <scope>NUCLEOTIDE SEQUENCE [LARGE SCALE GENOMIC DNA]</scope>
    <source>
        <strain evidence="3 4">ERGS4:06</strain>
    </source>
</reference>
<dbReference type="Pfam" id="PF03819">
    <property type="entry name" value="MazG"/>
    <property type="match status" value="1"/>
</dbReference>
<accession>A0A0S2M4K3</accession>
<reference evidence="4" key="1">
    <citation type="submission" date="2015-11" db="EMBL/GenBank/DDBJ databases">
        <authorList>
            <person name="Kumar R."/>
            <person name="Singh D."/>
            <person name="Swarnkar M.K."/>
            <person name="Singh A.K."/>
            <person name="Kumar S."/>
        </authorList>
    </citation>
    <scope>NUCLEOTIDE SEQUENCE [LARGE SCALE GENOMIC DNA]</scope>
    <source>
        <strain evidence="4">ERGS4:06</strain>
    </source>
</reference>
<evidence type="ECO:0000256" key="1">
    <source>
        <dbReference type="SAM" id="MobiDB-lite"/>
    </source>
</evidence>
<dbReference type="InterPro" id="IPR048015">
    <property type="entry name" value="NTP-PPase_MazG-like_N"/>
</dbReference>
<name>A0A0S2M4K3_9MICC</name>
<gene>
    <name evidence="3" type="ORF">AS189_16995</name>
</gene>
<feature type="compositionally biased region" description="Low complexity" evidence="1">
    <location>
        <begin position="145"/>
        <end position="155"/>
    </location>
</feature>
<evidence type="ECO:0000259" key="2">
    <source>
        <dbReference type="Pfam" id="PF03819"/>
    </source>
</evidence>
<dbReference type="GO" id="GO:0046081">
    <property type="term" value="P:dUTP catabolic process"/>
    <property type="evidence" value="ECO:0007669"/>
    <property type="project" value="TreeGrafter"/>
</dbReference>
<dbReference type="CDD" id="cd11528">
    <property type="entry name" value="NTP-PPase_MazG_Nterm"/>
    <property type="match status" value="1"/>
</dbReference>
<dbReference type="Proteomes" id="UP000059574">
    <property type="component" value="Chromosome"/>
</dbReference>
<dbReference type="AlphaFoldDB" id="A0A0S2M4K3"/>
<dbReference type="SUPFAM" id="SSF101386">
    <property type="entry name" value="all-alpha NTP pyrophosphatases"/>
    <property type="match status" value="1"/>
</dbReference>
<feature type="region of interest" description="Disordered" evidence="1">
    <location>
        <begin position="112"/>
        <end position="159"/>
    </location>
</feature>
<dbReference type="GO" id="GO:0047429">
    <property type="term" value="F:nucleoside triphosphate diphosphatase activity"/>
    <property type="evidence" value="ECO:0007669"/>
    <property type="project" value="TreeGrafter"/>
</dbReference>
<dbReference type="GO" id="GO:0046076">
    <property type="term" value="P:dTTP catabolic process"/>
    <property type="evidence" value="ECO:0007669"/>
    <property type="project" value="TreeGrafter"/>
</dbReference>
<evidence type="ECO:0000313" key="4">
    <source>
        <dbReference type="Proteomes" id="UP000059574"/>
    </source>
</evidence>
<feature type="compositionally biased region" description="Low complexity" evidence="1">
    <location>
        <begin position="119"/>
        <end position="130"/>
    </location>
</feature>
<proteinExistence type="predicted"/>
<dbReference type="EMBL" id="CP013200">
    <property type="protein sequence ID" value="ALO68645.1"/>
    <property type="molecule type" value="Genomic_DNA"/>
</dbReference>